<dbReference type="PANTHER" id="PTHR30055">
    <property type="entry name" value="HTH-TYPE TRANSCRIPTIONAL REGULATOR RUTR"/>
    <property type="match status" value="1"/>
</dbReference>
<accession>A0A1V6CES8</accession>
<dbReference type="SUPFAM" id="SSF46689">
    <property type="entry name" value="Homeodomain-like"/>
    <property type="match status" value="1"/>
</dbReference>
<dbReference type="GO" id="GO:0000976">
    <property type="term" value="F:transcription cis-regulatory region binding"/>
    <property type="evidence" value="ECO:0007669"/>
    <property type="project" value="TreeGrafter"/>
</dbReference>
<keyword evidence="3" id="KW-0804">Transcription</keyword>
<proteinExistence type="predicted"/>
<name>A0A1V6CES8_UNCT6</name>
<dbReference type="PRINTS" id="PR00455">
    <property type="entry name" value="HTHTETR"/>
</dbReference>
<dbReference type="AlphaFoldDB" id="A0A1V6CES8"/>
<evidence type="ECO:0000256" key="3">
    <source>
        <dbReference type="ARBA" id="ARBA00023163"/>
    </source>
</evidence>
<dbReference type="InterPro" id="IPR050109">
    <property type="entry name" value="HTH-type_TetR-like_transc_reg"/>
</dbReference>
<feature type="DNA-binding region" description="H-T-H motif" evidence="4">
    <location>
        <begin position="44"/>
        <end position="63"/>
    </location>
</feature>
<dbReference type="SUPFAM" id="SSF48498">
    <property type="entry name" value="Tetracyclin repressor-like, C-terminal domain"/>
    <property type="match status" value="1"/>
</dbReference>
<keyword evidence="2 4" id="KW-0238">DNA-binding</keyword>
<sequence length="195" mass="21655">MSKTKKEKKSGIRQKGHMPRKCAREKILDAAEQVVILVGAGHLTLSAIAKKAGVSKGGLIYYFPSKTALLKGMIERLISRSESRQTSREIQLPAGKSCAIKAHILNASLRRPDRKPMRIALLAASAHNPRLLEPAREAYRRQFARFIANGLRPERAGIIAFAVDGMWLLDLLDIMPIPRSQINSVIQELLKLADE</sequence>
<dbReference type="EMBL" id="MWDQ01000014">
    <property type="protein sequence ID" value="OQB75373.1"/>
    <property type="molecule type" value="Genomic_DNA"/>
</dbReference>
<feature type="domain" description="HTH tetR-type" evidence="6">
    <location>
        <begin position="21"/>
        <end position="81"/>
    </location>
</feature>
<dbReference type="Gene3D" id="1.10.357.10">
    <property type="entry name" value="Tetracycline Repressor, domain 2"/>
    <property type="match status" value="1"/>
</dbReference>
<keyword evidence="1" id="KW-0805">Transcription regulation</keyword>
<dbReference type="PANTHER" id="PTHR30055:SF234">
    <property type="entry name" value="HTH-TYPE TRANSCRIPTIONAL REGULATOR BETI"/>
    <property type="match status" value="1"/>
</dbReference>
<dbReference type="InterPro" id="IPR041479">
    <property type="entry name" value="TetR_CgmR_C"/>
</dbReference>
<evidence type="ECO:0000259" key="6">
    <source>
        <dbReference type="PROSITE" id="PS50977"/>
    </source>
</evidence>
<gene>
    <name evidence="7" type="primary">betI</name>
    <name evidence="7" type="ORF">BWX89_00044</name>
</gene>
<dbReference type="InterPro" id="IPR009057">
    <property type="entry name" value="Homeodomain-like_sf"/>
</dbReference>
<evidence type="ECO:0000256" key="2">
    <source>
        <dbReference type="ARBA" id="ARBA00023125"/>
    </source>
</evidence>
<dbReference type="InterPro" id="IPR001647">
    <property type="entry name" value="HTH_TetR"/>
</dbReference>
<dbReference type="Pfam" id="PF17937">
    <property type="entry name" value="TetR_C_28"/>
    <property type="match status" value="1"/>
</dbReference>
<evidence type="ECO:0000256" key="5">
    <source>
        <dbReference type="SAM" id="MobiDB-lite"/>
    </source>
</evidence>
<feature type="region of interest" description="Disordered" evidence="5">
    <location>
        <begin position="1"/>
        <end position="20"/>
    </location>
</feature>
<organism evidence="7">
    <name type="scientific">candidate division TA06 bacterium ADurb.Bin131</name>
    <dbReference type="NCBI Taxonomy" id="1852827"/>
    <lineage>
        <taxon>Bacteria</taxon>
        <taxon>Bacteria division TA06</taxon>
    </lineage>
</organism>
<reference evidence="7" key="1">
    <citation type="submission" date="2017-02" db="EMBL/GenBank/DDBJ databases">
        <title>Delving into the versatile metabolic prowess of the omnipresent phylum Bacteroidetes.</title>
        <authorList>
            <person name="Nobu M.K."/>
            <person name="Mei R."/>
            <person name="Narihiro T."/>
            <person name="Kuroda K."/>
            <person name="Liu W.-T."/>
        </authorList>
    </citation>
    <scope>NUCLEOTIDE SEQUENCE</scope>
    <source>
        <strain evidence="7">ADurb.Bin131</strain>
    </source>
</reference>
<protein>
    <submittedName>
        <fullName evidence="7">HTH-type transcriptional regulator BetI</fullName>
    </submittedName>
</protein>
<dbReference type="InterPro" id="IPR036271">
    <property type="entry name" value="Tet_transcr_reg_TetR-rel_C_sf"/>
</dbReference>
<dbReference type="PROSITE" id="PS50977">
    <property type="entry name" value="HTH_TETR_2"/>
    <property type="match status" value="1"/>
</dbReference>
<dbReference type="GO" id="GO:0003700">
    <property type="term" value="F:DNA-binding transcription factor activity"/>
    <property type="evidence" value="ECO:0007669"/>
    <property type="project" value="TreeGrafter"/>
</dbReference>
<comment type="caution">
    <text evidence="7">The sequence shown here is derived from an EMBL/GenBank/DDBJ whole genome shotgun (WGS) entry which is preliminary data.</text>
</comment>
<evidence type="ECO:0000256" key="4">
    <source>
        <dbReference type="PROSITE-ProRule" id="PRU00335"/>
    </source>
</evidence>
<evidence type="ECO:0000313" key="7">
    <source>
        <dbReference type="EMBL" id="OQB75373.1"/>
    </source>
</evidence>
<dbReference type="Pfam" id="PF00440">
    <property type="entry name" value="TetR_N"/>
    <property type="match status" value="1"/>
</dbReference>
<dbReference type="Proteomes" id="UP000485562">
    <property type="component" value="Unassembled WGS sequence"/>
</dbReference>
<evidence type="ECO:0000256" key="1">
    <source>
        <dbReference type="ARBA" id="ARBA00023015"/>
    </source>
</evidence>